<organism evidence="5 6">
    <name type="scientific">Tabrizicola oligotrophica</name>
    <dbReference type="NCBI Taxonomy" id="2710650"/>
    <lineage>
        <taxon>Bacteria</taxon>
        <taxon>Pseudomonadati</taxon>
        <taxon>Pseudomonadota</taxon>
        <taxon>Alphaproteobacteria</taxon>
        <taxon>Rhodobacterales</taxon>
        <taxon>Paracoccaceae</taxon>
        <taxon>Tabrizicola</taxon>
    </lineage>
</organism>
<dbReference type="GO" id="GO:0005829">
    <property type="term" value="C:cytosol"/>
    <property type="evidence" value="ECO:0007669"/>
    <property type="project" value="TreeGrafter"/>
</dbReference>
<dbReference type="PANTHER" id="PTHR43434">
    <property type="entry name" value="PHOSPHOGLYCOLATE PHOSPHATASE"/>
    <property type="match status" value="1"/>
</dbReference>
<keyword evidence="5" id="KW-0378">Hydrolase</keyword>
<comment type="caution">
    <text evidence="5">The sequence shown here is derived from an EMBL/GenBank/DDBJ whole genome shotgun (WGS) entry which is preliminary data.</text>
</comment>
<dbReference type="Gene3D" id="3.40.50.1000">
    <property type="entry name" value="HAD superfamily/HAD-like"/>
    <property type="match status" value="1"/>
</dbReference>
<keyword evidence="6" id="KW-1185">Reference proteome</keyword>
<comment type="catalytic activity">
    <reaction evidence="1">
        <text>2-phosphoglycolate + H2O = glycolate + phosphate</text>
        <dbReference type="Rhea" id="RHEA:14369"/>
        <dbReference type="ChEBI" id="CHEBI:15377"/>
        <dbReference type="ChEBI" id="CHEBI:29805"/>
        <dbReference type="ChEBI" id="CHEBI:43474"/>
        <dbReference type="ChEBI" id="CHEBI:58033"/>
        <dbReference type="EC" id="3.1.3.18"/>
    </reaction>
</comment>
<evidence type="ECO:0000256" key="3">
    <source>
        <dbReference type="ARBA" id="ARBA00006171"/>
    </source>
</evidence>
<dbReference type="InterPro" id="IPR006439">
    <property type="entry name" value="HAD-SF_hydro_IA"/>
</dbReference>
<dbReference type="Proteomes" id="UP000477782">
    <property type="component" value="Unassembled WGS sequence"/>
</dbReference>
<dbReference type="GO" id="GO:0008967">
    <property type="term" value="F:phosphoglycolate phosphatase activity"/>
    <property type="evidence" value="ECO:0007669"/>
    <property type="project" value="UniProtKB-EC"/>
</dbReference>
<dbReference type="SFLD" id="SFLDS00003">
    <property type="entry name" value="Haloacid_Dehalogenase"/>
    <property type="match status" value="1"/>
</dbReference>
<evidence type="ECO:0000256" key="2">
    <source>
        <dbReference type="ARBA" id="ARBA00004818"/>
    </source>
</evidence>
<dbReference type="SFLD" id="SFLDG01129">
    <property type="entry name" value="C1.5:_HAD__Beta-PGM__Phosphata"/>
    <property type="match status" value="1"/>
</dbReference>
<dbReference type="SUPFAM" id="SSF56784">
    <property type="entry name" value="HAD-like"/>
    <property type="match status" value="1"/>
</dbReference>
<dbReference type="EMBL" id="JAAIVJ010000015">
    <property type="protein sequence ID" value="NEY91883.1"/>
    <property type="molecule type" value="Genomic_DNA"/>
</dbReference>
<comment type="pathway">
    <text evidence="2">Organic acid metabolism; glycolate biosynthesis; glycolate from 2-phosphoglycolate: step 1/1.</text>
</comment>
<dbReference type="GO" id="GO:0006281">
    <property type="term" value="P:DNA repair"/>
    <property type="evidence" value="ECO:0007669"/>
    <property type="project" value="TreeGrafter"/>
</dbReference>
<dbReference type="InterPro" id="IPR050155">
    <property type="entry name" value="HAD-like_hydrolase_sf"/>
</dbReference>
<dbReference type="InterPro" id="IPR023198">
    <property type="entry name" value="PGP-like_dom2"/>
</dbReference>
<dbReference type="Pfam" id="PF00702">
    <property type="entry name" value="Hydrolase"/>
    <property type="match status" value="1"/>
</dbReference>
<proteinExistence type="inferred from homology"/>
<dbReference type="AlphaFoldDB" id="A0A6M0QYH6"/>
<dbReference type="InterPro" id="IPR023214">
    <property type="entry name" value="HAD_sf"/>
</dbReference>
<dbReference type="PANTHER" id="PTHR43434:SF1">
    <property type="entry name" value="PHOSPHOGLYCOLATE PHOSPHATASE"/>
    <property type="match status" value="1"/>
</dbReference>
<evidence type="ECO:0000256" key="1">
    <source>
        <dbReference type="ARBA" id="ARBA00000830"/>
    </source>
</evidence>
<evidence type="ECO:0000313" key="5">
    <source>
        <dbReference type="EMBL" id="NEY91883.1"/>
    </source>
</evidence>
<dbReference type="PRINTS" id="PR00413">
    <property type="entry name" value="HADHALOGNASE"/>
</dbReference>
<accession>A0A6M0QYH6</accession>
<evidence type="ECO:0000313" key="6">
    <source>
        <dbReference type="Proteomes" id="UP000477782"/>
    </source>
</evidence>
<evidence type="ECO:0000256" key="4">
    <source>
        <dbReference type="ARBA" id="ARBA00013078"/>
    </source>
</evidence>
<dbReference type="EC" id="3.1.3.18" evidence="4"/>
<dbReference type="InterPro" id="IPR036412">
    <property type="entry name" value="HAD-like_sf"/>
</dbReference>
<gene>
    <name evidence="5" type="ORF">G4Z14_16450</name>
</gene>
<sequence length="235" mass="24729">MRGTMIDAAIFDKDGTLFDFRATWGGWTARAIGFLAGYGVDPVVLERQLGYDRATGVFEKSSPVIASTTPELVDLLHGFVRDMDKGFLLDTLSEMSETAPQAPAAPLRQVFEGLKARGLKLGLATNDTEAPARAHLAGAGVLDLFDFVAGCDSGWGGKPAPGQLLAFSGRVGVAPARAVMVGDSLHDLHAGRAAGMKRVAVLTGIAEAAELAPHADVVLPDISHLAAWIDAQRRL</sequence>
<protein>
    <recommendedName>
        <fullName evidence="4">phosphoglycolate phosphatase</fullName>
        <ecNumber evidence="4">3.1.3.18</ecNumber>
    </recommendedName>
</protein>
<name>A0A6M0QYH6_9RHOB</name>
<reference evidence="5 6" key="1">
    <citation type="submission" date="2020-02" db="EMBL/GenBank/DDBJ databases">
        <authorList>
            <person name="Chen W.-M."/>
        </authorList>
    </citation>
    <scope>NUCLEOTIDE SEQUENCE [LARGE SCALE GENOMIC DNA]</scope>
    <source>
        <strain evidence="5 6">KMS-5</strain>
    </source>
</reference>
<dbReference type="Gene3D" id="1.10.150.240">
    <property type="entry name" value="Putative phosphatase, domain 2"/>
    <property type="match status" value="1"/>
</dbReference>
<dbReference type="NCBIfam" id="TIGR01549">
    <property type="entry name" value="HAD-SF-IA-v1"/>
    <property type="match status" value="1"/>
</dbReference>
<comment type="similarity">
    <text evidence="3">Belongs to the HAD-like hydrolase superfamily. CbbY/CbbZ/Gph/YieH family.</text>
</comment>